<dbReference type="Proteomes" id="UP001055811">
    <property type="component" value="Linkage Group LG05"/>
</dbReference>
<evidence type="ECO:0000313" key="2">
    <source>
        <dbReference type="Proteomes" id="UP001055811"/>
    </source>
</evidence>
<organism evidence="1 2">
    <name type="scientific">Cichorium intybus</name>
    <name type="common">Chicory</name>
    <dbReference type="NCBI Taxonomy" id="13427"/>
    <lineage>
        <taxon>Eukaryota</taxon>
        <taxon>Viridiplantae</taxon>
        <taxon>Streptophyta</taxon>
        <taxon>Embryophyta</taxon>
        <taxon>Tracheophyta</taxon>
        <taxon>Spermatophyta</taxon>
        <taxon>Magnoliopsida</taxon>
        <taxon>eudicotyledons</taxon>
        <taxon>Gunneridae</taxon>
        <taxon>Pentapetalae</taxon>
        <taxon>asterids</taxon>
        <taxon>campanulids</taxon>
        <taxon>Asterales</taxon>
        <taxon>Asteraceae</taxon>
        <taxon>Cichorioideae</taxon>
        <taxon>Cichorieae</taxon>
        <taxon>Cichoriinae</taxon>
        <taxon>Cichorium</taxon>
    </lineage>
</organism>
<sequence>MVEVTIGRKNIKVRVTEVEGKIYNQCNMEKETNCNTETEEEEDSEDEEIFLTSDEESQAIFSDEEVEEDDGQSNFQTTIPETVLNKQTTEEKSTKEREVFRNSSVDGGKVGFSDEDDERYDLDQDEESIVHETVPDVAFNESPAHARDKNEGHATVAKLAETGDTPKAQKMPEEKATDPALGWCACDSNCMVTLCACLSNPANTSKASPANAGKNSVGTVTVAVVHDAEGTPNTKKKVEENVKDSKFQRCACVAVVPDEIDTPKTKKKVEEYVKNYEIIRCACVVNNPNSLCTCVLKGEHDIPKMSQHNYPIGSLPDLQKAIKKWSEEKKKEKLMKIRTDGSVD</sequence>
<keyword evidence="2" id="KW-1185">Reference proteome</keyword>
<name>A0ACB9CTU3_CICIN</name>
<proteinExistence type="predicted"/>
<dbReference type="EMBL" id="CM042013">
    <property type="protein sequence ID" value="KAI3737608.1"/>
    <property type="molecule type" value="Genomic_DNA"/>
</dbReference>
<evidence type="ECO:0000313" key="1">
    <source>
        <dbReference type="EMBL" id="KAI3737608.1"/>
    </source>
</evidence>
<comment type="caution">
    <text evidence="1">The sequence shown here is derived from an EMBL/GenBank/DDBJ whole genome shotgun (WGS) entry which is preliminary data.</text>
</comment>
<protein>
    <submittedName>
        <fullName evidence="1">Uncharacterized protein</fullName>
    </submittedName>
</protein>
<accession>A0ACB9CTU3</accession>
<gene>
    <name evidence="1" type="ORF">L2E82_27616</name>
</gene>
<reference evidence="2" key="1">
    <citation type="journal article" date="2022" name="Mol. Ecol. Resour.">
        <title>The genomes of chicory, endive, great burdock and yacon provide insights into Asteraceae palaeo-polyploidization history and plant inulin production.</title>
        <authorList>
            <person name="Fan W."/>
            <person name="Wang S."/>
            <person name="Wang H."/>
            <person name="Wang A."/>
            <person name="Jiang F."/>
            <person name="Liu H."/>
            <person name="Zhao H."/>
            <person name="Xu D."/>
            <person name="Zhang Y."/>
        </authorList>
    </citation>
    <scope>NUCLEOTIDE SEQUENCE [LARGE SCALE GENOMIC DNA]</scope>
    <source>
        <strain evidence="2">cv. Punajuju</strain>
    </source>
</reference>
<reference evidence="1 2" key="2">
    <citation type="journal article" date="2022" name="Mol. Ecol. Resour.">
        <title>The genomes of chicory, endive, great burdock and yacon provide insights into Asteraceae paleo-polyploidization history and plant inulin production.</title>
        <authorList>
            <person name="Fan W."/>
            <person name="Wang S."/>
            <person name="Wang H."/>
            <person name="Wang A."/>
            <person name="Jiang F."/>
            <person name="Liu H."/>
            <person name="Zhao H."/>
            <person name="Xu D."/>
            <person name="Zhang Y."/>
        </authorList>
    </citation>
    <scope>NUCLEOTIDE SEQUENCE [LARGE SCALE GENOMIC DNA]</scope>
    <source>
        <strain evidence="2">cv. Punajuju</strain>
        <tissue evidence="1">Leaves</tissue>
    </source>
</reference>